<name>A0A0C3E5Q9_9AGAM</name>
<dbReference type="HOGENOM" id="CLU_980589_0_0_1"/>
<accession>A0A0C3E5Q9</accession>
<sequence>MASEHVWSGLRPLKRCLNSRAECAYHSRSRERAFHPSATVPALIGKLASTRSCQLQFQFQNPPAMALRVATSILHLSSQPAASPNLDHHRSCQSCSVSISTSIPPNQNQNQNHPRNVLGGTHHHPLRIGPTASPARGVSGVRAGGSIGLAVTVMTTTTTTTITTGPASLAHGTSRGTRRRSRDVSGSPRLTLTRSDGTRTHHGRLVTTPPQLTLLRRRTTTIPLSRVAAAVAGTPRHRLTGGRRRRRTRRHGIGFGCNGRCDGIGGGFRNEQLQIREDSLHIQQ</sequence>
<evidence type="ECO:0000313" key="2">
    <source>
        <dbReference type="EMBL" id="KIM68095.1"/>
    </source>
</evidence>
<dbReference type="AlphaFoldDB" id="A0A0C3E5Q9"/>
<reference evidence="2 3" key="1">
    <citation type="submission" date="2014-04" db="EMBL/GenBank/DDBJ databases">
        <authorList>
            <consortium name="DOE Joint Genome Institute"/>
            <person name="Kuo A."/>
            <person name="Kohler A."/>
            <person name="Nagy L.G."/>
            <person name="Floudas D."/>
            <person name="Copeland A."/>
            <person name="Barry K.W."/>
            <person name="Cichocki N."/>
            <person name="Veneault-Fourrey C."/>
            <person name="LaButti K."/>
            <person name="Lindquist E.A."/>
            <person name="Lipzen A."/>
            <person name="Lundell T."/>
            <person name="Morin E."/>
            <person name="Murat C."/>
            <person name="Sun H."/>
            <person name="Tunlid A."/>
            <person name="Henrissat B."/>
            <person name="Grigoriev I.V."/>
            <person name="Hibbett D.S."/>
            <person name="Martin F."/>
            <person name="Nordberg H.P."/>
            <person name="Cantor M.N."/>
            <person name="Hua S.X."/>
        </authorList>
    </citation>
    <scope>NUCLEOTIDE SEQUENCE [LARGE SCALE GENOMIC DNA]</scope>
    <source>
        <strain evidence="2 3">Foug A</strain>
    </source>
</reference>
<feature type="compositionally biased region" description="Low complexity" evidence="1">
    <location>
        <begin position="97"/>
        <end position="116"/>
    </location>
</feature>
<dbReference type="InParanoid" id="A0A0C3E5Q9"/>
<protein>
    <submittedName>
        <fullName evidence="2">Uncharacterized protein</fullName>
    </submittedName>
</protein>
<evidence type="ECO:0000313" key="3">
    <source>
        <dbReference type="Proteomes" id="UP000053989"/>
    </source>
</evidence>
<dbReference type="Proteomes" id="UP000053989">
    <property type="component" value="Unassembled WGS sequence"/>
</dbReference>
<keyword evidence="3" id="KW-1185">Reference proteome</keyword>
<feature type="region of interest" description="Disordered" evidence="1">
    <location>
        <begin position="97"/>
        <end position="140"/>
    </location>
</feature>
<evidence type="ECO:0000256" key="1">
    <source>
        <dbReference type="SAM" id="MobiDB-lite"/>
    </source>
</evidence>
<reference evidence="3" key="2">
    <citation type="submission" date="2015-01" db="EMBL/GenBank/DDBJ databases">
        <title>Evolutionary Origins and Diversification of the Mycorrhizal Mutualists.</title>
        <authorList>
            <consortium name="DOE Joint Genome Institute"/>
            <consortium name="Mycorrhizal Genomics Consortium"/>
            <person name="Kohler A."/>
            <person name="Kuo A."/>
            <person name="Nagy L.G."/>
            <person name="Floudas D."/>
            <person name="Copeland A."/>
            <person name="Barry K.W."/>
            <person name="Cichocki N."/>
            <person name="Veneault-Fourrey C."/>
            <person name="LaButti K."/>
            <person name="Lindquist E.A."/>
            <person name="Lipzen A."/>
            <person name="Lundell T."/>
            <person name="Morin E."/>
            <person name="Murat C."/>
            <person name="Riley R."/>
            <person name="Ohm R."/>
            <person name="Sun H."/>
            <person name="Tunlid A."/>
            <person name="Henrissat B."/>
            <person name="Grigoriev I.V."/>
            <person name="Hibbett D.S."/>
            <person name="Martin F."/>
        </authorList>
    </citation>
    <scope>NUCLEOTIDE SEQUENCE [LARGE SCALE GENOMIC DNA]</scope>
    <source>
        <strain evidence="3">Foug A</strain>
    </source>
</reference>
<proteinExistence type="predicted"/>
<dbReference type="EMBL" id="KN822010">
    <property type="protein sequence ID" value="KIM68095.1"/>
    <property type="molecule type" value="Genomic_DNA"/>
</dbReference>
<organism evidence="2 3">
    <name type="scientific">Scleroderma citrinum Foug A</name>
    <dbReference type="NCBI Taxonomy" id="1036808"/>
    <lineage>
        <taxon>Eukaryota</taxon>
        <taxon>Fungi</taxon>
        <taxon>Dikarya</taxon>
        <taxon>Basidiomycota</taxon>
        <taxon>Agaricomycotina</taxon>
        <taxon>Agaricomycetes</taxon>
        <taxon>Agaricomycetidae</taxon>
        <taxon>Boletales</taxon>
        <taxon>Sclerodermatineae</taxon>
        <taxon>Sclerodermataceae</taxon>
        <taxon>Scleroderma</taxon>
    </lineage>
</organism>
<gene>
    <name evidence="2" type="ORF">SCLCIDRAFT_1003628</name>
</gene>
<feature type="region of interest" description="Disordered" evidence="1">
    <location>
        <begin position="162"/>
        <end position="205"/>
    </location>
</feature>